<keyword evidence="3" id="KW-0238">DNA-binding</keyword>
<dbReference type="Proteomes" id="UP000315364">
    <property type="component" value="Chromosome"/>
</dbReference>
<dbReference type="AlphaFoldDB" id="A0A5B8LY53"/>
<dbReference type="KEGG" id="dea:FPZ08_18785"/>
<evidence type="ECO:0000256" key="3">
    <source>
        <dbReference type="ARBA" id="ARBA00023125"/>
    </source>
</evidence>
<protein>
    <submittedName>
        <fullName evidence="6">Sugar-binding transcriptional regulator</fullName>
    </submittedName>
</protein>
<gene>
    <name evidence="6" type="ORF">FPZ08_18785</name>
</gene>
<proteinExistence type="inferred from homology"/>
<evidence type="ECO:0000313" key="6">
    <source>
        <dbReference type="EMBL" id="QDZ12614.1"/>
    </source>
</evidence>
<evidence type="ECO:0000256" key="2">
    <source>
        <dbReference type="ARBA" id="ARBA00023015"/>
    </source>
</evidence>
<evidence type="ECO:0000259" key="5">
    <source>
        <dbReference type="Pfam" id="PF04198"/>
    </source>
</evidence>
<dbReference type="InterPro" id="IPR037171">
    <property type="entry name" value="NagB/RpiA_transferase-like"/>
</dbReference>
<dbReference type="Gene3D" id="3.40.50.1360">
    <property type="match status" value="1"/>
</dbReference>
<dbReference type="RefSeq" id="WP_146291795.1">
    <property type="nucleotide sequence ID" value="NZ_CP042304.1"/>
</dbReference>
<keyword evidence="4" id="KW-0804">Transcription</keyword>
<evidence type="ECO:0000256" key="1">
    <source>
        <dbReference type="ARBA" id="ARBA00010466"/>
    </source>
</evidence>
<dbReference type="SUPFAM" id="SSF100950">
    <property type="entry name" value="NagB/RpiA/CoA transferase-like"/>
    <property type="match status" value="1"/>
</dbReference>
<dbReference type="InterPro" id="IPR051054">
    <property type="entry name" value="SorC_transcr_regulators"/>
</dbReference>
<accession>A0A5B8LY53</accession>
<comment type="similarity">
    <text evidence="1">Belongs to the SorC transcriptional regulatory family.</text>
</comment>
<dbReference type="Gene3D" id="1.10.10.10">
    <property type="entry name" value="Winged helix-like DNA-binding domain superfamily/Winged helix DNA-binding domain"/>
    <property type="match status" value="1"/>
</dbReference>
<dbReference type="PANTHER" id="PTHR34294">
    <property type="entry name" value="TRANSCRIPTIONAL REGULATOR-RELATED"/>
    <property type="match status" value="1"/>
</dbReference>
<dbReference type="GO" id="GO:0003677">
    <property type="term" value="F:DNA binding"/>
    <property type="evidence" value="ECO:0007669"/>
    <property type="project" value="UniProtKB-KW"/>
</dbReference>
<organism evidence="6 7">
    <name type="scientific">Devosia ginsengisoli</name>
    <dbReference type="NCBI Taxonomy" id="400770"/>
    <lineage>
        <taxon>Bacteria</taxon>
        <taxon>Pseudomonadati</taxon>
        <taxon>Pseudomonadota</taxon>
        <taxon>Alphaproteobacteria</taxon>
        <taxon>Hyphomicrobiales</taxon>
        <taxon>Devosiaceae</taxon>
        <taxon>Devosia</taxon>
    </lineage>
</organism>
<dbReference type="InterPro" id="IPR036388">
    <property type="entry name" value="WH-like_DNA-bd_sf"/>
</dbReference>
<dbReference type="EMBL" id="CP042304">
    <property type="protein sequence ID" value="QDZ12614.1"/>
    <property type="molecule type" value="Genomic_DNA"/>
</dbReference>
<evidence type="ECO:0000256" key="4">
    <source>
        <dbReference type="ARBA" id="ARBA00023163"/>
    </source>
</evidence>
<dbReference type="Pfam" id="PF04198">
    <property type="entry name" value="Sugar-bind"/>
    <property type="match status" value="1"/>
</dbReference>
<dbReference type="InterPro" id="IPR007324">
    <property type="entry name" value="Sugar-bd_dom_put"/>
</dbReference>
<name>A0A5B8LY53_9HYPH</name>
<keyword evidence="7" id="KW-1185">Reference proteome</keyword>
<evidence type="ECO:0000313" key="7">
    <source>
        <dbReference type="Proteomes" id="UP000315364"/>
    </source>
</evidence>
<reference evidence="6 7" key="1">
    <citation type="submission" date="2019-07" db="EMBL/GenBank/DDBJ databases">
        <title>Full genome sequence of Devosia sp. Gsoil 520.</title>
        <authorList>
            <person name="Im W.-T."/>
        </authorList>
    </citation>
    <scope>NUCLEOTIDE SEQUENCE [LARGE SCALE GENOMIC DNA]</scope>
    <source>
        <strain evidence="6 7">Gsoil 520</strain>
    </source>
</reference>
<dbReference type="PANTHER" id="PTHR34294:SF1">
    <property type="entry name" value="TRANSCRIPTIONAL REGULATOR LSRR"/>
    <property type="match status" value="1"/>
</dbReference>
<sequence>MSASEDQDYVRVAWLYYMEGATQADIAKKLGMTRLRVNRMLAEARESGLVRVQINARLQSCVELERQLEADFNLEAAVIIPTPEDQSLIPVNLGRAGGEFLARYLQENEIHEIGVGWGETILHIIRNLPETRHPDIHVNSLMGGLTQGLEINTFEIARELARRLQARCSYLVAPIYAGSAQSRDIILDQEVFALADKGRSNELALLSIGELSPRSLLVRHGLPKDVSMQDLQALGAVGDVMGQFFTREGVLIPHGINERVIALSFEELRKVKTTIFAAGGRHKTEAIAGVLSAGLGSVLVCDEDTARAAAAMATRPQPRKP</sequence>
<feature type="domain" description="Sugar-binding" evidence="5">
    <location>
        <begin position="58"/>
        <end position="308"/>
    </location>
</feature>
<keyword evidence="2" id="KW-0805">Transcription regulation</keyword>
<dbReference type="OrthoDB" id="7065657at2"/>
<dbReference type="GO" id="GO:0030246">
    <property type="term" value="F:carbohydrate binding"/>
    <property type="evidence" value="ECO:0007669"/>
    <property type="project" value="InterPro"/>
</dbReference>